<organism evidence="1">
    <name type="scientific">Arundo donax</name>
    <name type="common">Giant reed</name>
    <name type="synonym">Donax arundinaceus</name>
    <dbReference type="NCBI Taxonomy" id="35708"/>
    <lineage>
        <taxon>Eukaryota</taxon>
        <taxon>Viridiplantae</taxon>
        <taxon>Streptophyta</taxon>
        <taxon>Embryophyta</taxon>
        <taxon>Tracheophyta</taxon>
        <taxon>Spermatophyta</taxon>
        <taxon>Magnoliopsida</taxon>
        <taxon>Liliopsida</taxon>
        <taxon>Poales</taxon>
        <taxon>Poaceae</taxon>
        <taxon>PACMAD clade</taxon>
        <taxon>Arundinoideae</taxon>
        <taxon>Arundineae</taxon>
        <taxon>Arundo</taxon>
    </lineage>
</organism>
<reference evidence="1" key="1">
    <citation type="submission" date="2014-09" db="EMBL/GenBank/DDBJ databases">
        <authorList>
            <person name="Magalhaes I.L.F."/>
            <person name="Oliveira U."/>
            <person name="Santos F.R."/>
            <person name="Vidigal T.H.D.A."/>
            <person name="Brescovit A.D."/>
            <person name="Santos A.J."/>
        </authorList>
    </citation>
    <scope>NUCLEOTIDE SEQUENCE</scope>
    <source>
        <tissue evidence="1">Shoot tissue taken approximately 20 cm above the soil surface</tissue>
    </source>
</reference>
<proteinExistence type="predicted"/>
<reference evidence="1" key="2">
    <citation type="journal article" date="2015" name="Data Brief">
        <title>Shoot transcriptome of the giant reed, Arundo donax.</title>
        <authorList>
            <person name="Barrero R.A."/>
            <person name="Guerrero F.D."/>
            <person name="Moolhuijzen P."/>
            <person name="Goolsby J.A."/>
            <person name="Tidwell J."/>
            <person name="Bellgard S.E."/>
            <person name="Bellgard M.I."/>
        </authorList>
    </citation>
    <scope>NUCLEOTIDE SEQUENCE</scope>
    <source>
        <tissue evidence="1">Shoot tissue taken approximately 20 cm above the soil surface</tissue>
    </source>
</reference>
<dbReference type="EMBL" id="GBRH01242604">
    <property type="protein sequence ID" value="JAD55291.1"/>
    <property type="molecule type" value="Transcribed_RNA"/>
</dbReference>
<protein>
    <submittedName>
        <fullName evidence="1">Uncharacterized protein</fullName>
    </submittedName>
</protein>
<name>A0A0A9AVY7_ARUDO</name>
<evidence type="ECO:0000313" key="1">
    <source>
        <dbReference type="EMBL" id="JAD55291.1"/>
    </source>
</evidence>
<accession>A0A0A9AVY7</accession>
<sequence length="30" mass="3714">MLYQCVYLLTTTLTKLILHFSELYSFFYDF</sequence>
<dbReference type="AlphaFoldDB" id="A0A0A9AVY7"/>